<evidence type="ECO:0000313" key="2">
    <source>
        <dbReference type="EMBL" id="EGD82521.1"/>
    </source>
</evidence>
<protein>
    <recommendedName>
        <fullName evidence="4">AB hydrolase-1 domain-containing protein</fullName>
    </recommendedName>
</protein>
<dbReference type="eggNOG" id="ENOG502QSW1">
    <property type="taxonomic scope" value="Eukaryota"/>
</dbReference>
<reference evidence="2" key="1">
    <citation type="submission" date="2009-08" db="EMBL/GenBank/DDBJ databases">
        <title>Annotation of Salpingoeca rosetta.</title>
        <authorList>
            <consortium name="The Broad Institute Genome Sequencing Platform"/>
            <person name="Russ C."/>
            <person name="Cuomo C."/>
            <person name="Burger G."/>
            <person name="Gray M.W."/>
            <person name="Holland P.W.H."/>
            <person name="King N."/>
            <person name="Lang F.B.F."/>
            <person name="Roger A.J."/>
            <person name="Ruiz-Trillo I."/>
            <person name="Young S.K."/>
            <person name="Zeng Q."/>
            <person name="Gargeya S."/>
            <person name="Alvarado L."/>
            <person name="Berlin A."/>
            <person name="Chapman S.B."/>
            <person name="Chen Z."/>
            <person name="Freedman E."/>
            <person name="Gellesch M."/>
            <person name="Goldberg J."/>
            <person name="Griggs A."/>
            <person name="Gujja S."/>
            <person name="Heilman E."/>
            <person name="Heiman D."/>
            <person name="Howarth C."/>
            <person name="Mehta T."/>
            <person name="Neiman D."/>
            <person name="Pearson M."/>
            <person name="Roberts A."/>
            <person name="Saif S."/>
            <person name="Shea T."/>
            <person name="Shenoy N."/>
            <person name="Sisk P."/>
            <person name="Stolte C."/>
            <person name="Sykes S."/>
            <person name="White J."/>
            <person name="Yandava C."/>
            <person name="Haas B."/>
            <person name="Nusbaum C."/>
            <person name="Birren B."/>
        </authorList>
    </citation>
    <scope>NUCLEOTIDE SEQUENCE [LARGE SCALE GENOMIC DNA]</scope>
    <source>
        <strain evidence="2">ATCC 50818</strain>
    </source>
</reference>
<dbReference type="PANTHER" id="PTHR47914">
    <property type="entry name" value="ALPHA/BETA-HYDROLASES SUPERFAMILY PROTEIN"/>
    <property type="match status" value="1"/>
</dbReference>
<dbReference type="Proteomes" id="UP000007799">
    <property type="component" value="Unassembled WGS sequence"/>
</dbReference>
<keyword evidence="3" id="KW-1185">Reference proteome</keyword>
<proteinExistence type="predicted"/>
<dbReference type="InterPro" id="IPR029058">
    <property type="entry name" value="AB_hydrolase_fold"/>
</dbReference>
<dbReference type="Gene3D" id="3.40.50.1820">
    <property type="entry name" value="alpha/beta hydrolase"/>
    <property type="match status" value="1"/>
</dbReference>
<dbReference type="AlphaFoldDB" id="F2U4F5"/>
<dbReference type="OMA" id="CYANGIT"/>
<dbReference type="EMBL" id="GL832961">
    <property type="protein sequence ID" value="EGD82521.1"/>
    <property type="molecule type" value="Genomic_DNA"/>
</dbReference>
<evidence type="ECO:0008006" key="4">
    <source>
        <dbReference type="Google" id="ProtNLM"/>
    </source>
</evidence>
<dbReference type="RefSeq" id="XP_004995757.1">
    <property type="nucleotide sequence ID" value="XM_004995700.1"/>
</dbReference>
<evidence type="ECO:0000313" key="3">
    <source>
        <dbReference type="Proteomes" id="UP000007799"/>
    </source>
</evidence>
<feature type="signal peptide" evidence="1">
    <location>
        <begin position="1"/>
        <end position="18"/>
    </location>
</feature>
<dbReference type="PANTHER" id="PTHR47914:SF1">
    <property type="entry name" value="ALPHA_BETA-HYDROLASES SUPERFAMILY PROTEIN"/>
    <property type="match status" value="1"/>
</dbReference>
<dbReference type="GeneID" id="16076344"/>
<name>F2U4F5_SALR5</name>
<dbReference type="OrthoDB" id="2012836at2759"/>
<dbReference type="InParanoid" id="F2U4F5"/>
<keyword evidence="1" id="KW-0732">Signal</keyword>
<dbReference type="KEGG" id="sre:PTSG_03171"/>
<accession>F2U4F5</accession>
<sequence>MGVLLRLLGAGVVGGGVAVVYAGVKAQEERERLNEHEARIDAFLARHPRASHQRFAVDWSAPRMPDYNLQAGGFSHLYFDLTVDQFTLPAEEGSAAGTRLQQPVLFIAPPSFVSSRTIFFPMAEASFSNFGVTEVPSYGLNKQTLRPTHYNTQLIDSGLTTMPPSTKGVAVVATGHAAITALRTAQQNPELFSCLVLLNPTFRGPLPTVKFDLESKGKTRESMLLDYASSAIWKLYQLPYVGDAIHNMFTSREHIKKQLHSHVFENPEAITDDVITRNQAFAKEGPILGKCAFLVGKADPVASRDELAALLRGGCRVPTLVVMGYGAPETSRADLQPLHEAVAAGDSKLRVVETRGALRSYEEFPLDIGSIVKSFIQDCN</sequence>
<dbReference type="SUPFAM" id="SSF53474">
    <property type="entry name" value="alpha/beta-Hydrolases"/>
    <property type="match status" value="1"/>
</dbReference>
<feature type="chain" id="PRO_5003290714" description="AB hydrolase-1 domain-containing protein" evidence="1">
    <location>
        <begin position="19"/>
        <end position="380"/>
    </location>
</feature>
<gene>
    <name evidence="2" type="ORF">PTSG_03171</name>
</gene>
<organism evidence="3">
    <name type="scientific">Salpingoeca rosetta (strain ATCC 50818 / BSB-021)</name>
    <dbReference type="NCBI Taxonomy" id="946362"/>
    <lineage>
        <taxon>Eukaryota</taxon>
        <taxon>Choanoflagellata</taxon>
        <taxon>Craspedida</taxon>
        <taxon>Salpingoecidae</taxon>
        <taxon>Salpingoeca</taxon>
    </lineage>
</organism>
<evidence type="ECO:0000256" key="1">
    <source>
        <dbReference type="SAM" id="SignalP"/>
    </source>
</evidence>